<dbReference type="AlphaFoldDB" id="A0AAE0S8K5"/>
<feature type="compositionally biased region" description="Basic and acidic residues" evidence="1">
    <location>
        <begin position="96"/>
        <end position="106"/>
    </location>
</feature>
<keyword evidence="3" id="KW-1185">Reference proteome</keyword>
<evidence type="ECO:0000313" key="3">
    <source>
        <dbReference type="Proteomes" id="UP001195483"/>
    </source>
</evidence>
<name>A0AAE0S8K5_9BIVA</name>
<dbReference type="EMBL" id="JAEAOA010000698">
    <property type="protein sequence ID" value="KAK3587321.1"/>
    <property type="molecule type" value="Genomic_DNA"/>
</dbReference>
<sequence>MHPRLVLLQALVARGFKPMVIAGPQKGLTAVFSTAHSPDVEVAMHQENAQPMNLSRKSNVCNKYCKRRTRGNDSCFNAIPGLEANMETGGRRIKKKNPDKNGEKTI</sequence>
<accession>A0AAE0S8K5</accession>
<gene>
    <name evidence="2" type="ORF">CHS0354_011304</name>
</gene>
<reference evidence="2" key="3">
    <citation type="submission" date="2023-05" db="EMBL/GenBank/DDBJ databases">
        <authorList>
            <person name="Smith C.H."/>
        </authorList>
    </citation>
    <scope>NUCLEOTIDE SEQUENCE</scope>
    <source>
        <strain evidence="2">CHS0354</strain>
        <tissue evidence="2">Mantle</tissue>
    </source>
</reference>
<dbReference type="Proteomes" id="UP001195483">
    <property type="component" value="Unassembled WGS sequence"/>
</dbReference>
<proteinExistence type="predicted"/>
<reference evidence="2" key="1">
    <citation type="journal article" date="2021" name="Genome Biol. Evol.">
        <title>A High-Quality Reference Genome for a Parasitic Bivalve with Doubly Uniparental Inheritance (Bivalvia: Unionida).</title>
        <authorList>
            <person name="Smith C.H."/>
        </authorList>
    </citation>
    <scope>NUCLEOTIDE SEQUENCE</scope>
    <source>
        <strain evidence="2">CHS0354</strain>
    </source>
</reference>
<evidence type="ECO:0000313" key="2">
    <source>
        <dbReference type="EMBL" id="KAK3587321.1"/>
    </source>
</evidence>
<protein>
    <submittedName>
        <fullName evidence="2">Uncharacterized protein</fullName>
    </submittedName>
</protein>
<feature type="region of interest" description="Disordered" evidence="1">
    <location>
        <begin position="87"/>
        <end position="106"/>
    </location>
</feature>
<evidence type="ECO:0000256" key="1">
    <source>
        <dbReference type="SAM" id="MobiDB-lite"/>
    </source>
</evidence>
<comment type="caution">
    <text evidence="2">The sequence shown here is derived from an EMBL/GenBank/DDBJ whole genome shotgun (WGS) entry which is preliminary data.</text>
</comment>
<organism evidence="2 3">
    <name type="scientific">Potamilus streckersoni</name>
    <dbReference type="NCBI Taxonomy" id="2493646"/>
    <lineage>
        <taxon>Eukaryota</taxon>
        <taxon>Metazoa</taxon>
        <taxon>Spiralia</taxon>
        <taxon>Lophotrochozoa</taxon>
        <taxon>Mollusca</taxon>
        <taxon>Bivalvia</taxon>
        <taxon>Autobranchia</taxon>
        <taxon>Heteroconchia</taxon>
        <taxon>Palaeoheterodonta</taxon>
        <taxon>Unionida</taxon>
        <taxon>Unionoidea</taxon>
        <taxon>Unionidae</taxon>
        <taxon>Ambleminae</taxon>
        <taxon>Lampsilini</taxon>
        <taxon>Potamilus</taxon>
    </lineage>
</organism>
<reference evidence="2" key="2">
    <citation type="journal article" date="2021" name="Genome Biol. Evol.">
        <title>Developing a high-quality reference genome for a parasitic bivalve with doubly uniparental inheritance (Bivalvia: Unionida).</title>
        <authorList>
            <person name="Smith C.H."/>
        </authorList>
    </citation>
    <scope>NUCLEOTIDE SEQUENCE</scope>
    <source>
        <strain evidence="2">CHS0354</strain>
        <tissue evidence="2">Mantle</tissue>
    </source>
</reference>